<evidence type="ECO:0000259" key="2">
    <source>
        <dbReference type="PROSITE" id="PS50989"/>
    </source>
</evidence>
<dbReference type="GO" id="GO:0006552">
    <property type="term" value="P:L-leucine catabolic process"/>
    <property type="evidence" value="ECO:0007669"/>
    <property type="project" value="TreeGrafter"/>
</dbReference>
<dbReference type="GO" id="GO:0004485">
    <property type="term" value="F:methylcrotonoyl-CoA carboxylase activity"/>
    <property type="evidence" value="ECO:0007669"/>
    <property type="project" value="TreeGrafter"/>
</dbReference>
<dbReference type="GO" id="GO:1905202">
    <property type="term" value="C:methylcrotonoyl-CoA carboxylase complex"/>
    <property type="evidence" value="ECO:0007669"/>
    <property type="project" value="TreeGrafter"/>
</dbReference>
<dbReference type="Proteomes" id="UP000228930">
    <property type="component" value="Unassembled WGS sequence"/>
</dbReference>
<dbReference type="InterPro" id="IPR029045">
    <property type="entry name" value="ClpP/crotonase-like_dom_sf"/>
</dbReference>
<dbReference type="FunFam" id="3.90.226.10:FF:000004">
    <property type="entry name" value="Methylcrotonoyl-CoA carboxylase beta chain"/>
    <property type="match status" value="1"/>
</dbReference>
<dbReference type="InterPro" id="IPR011762">
    <property type="entry name" value="COA_CT_N"/>
</dbReference>
<feature type="domain" description="CoA carboxyltransferase C-terminal" evidence="2">
    <location>
        <begin position="272"/>
        <end position="518"/>
    </location>
</feature>
<dbReference type="AlphaFoldDB" id="A0A2M6UP19"/>
<evidence type="ECO:0000313" key="3">
    <source>
        <dbReference type="EMBL" id="PIT06318.1"/>
    </source>
</evidence>
<gene>
    <name evidence="3" type="ORF">TSA1_26500</name>
</gene>
<dbReference type="FunFam" id="3.90.226.10:FF:000046">
    <property type="entry name" value="Geranyl-CoA carboxylase beta subunit"/>
    <property type="match status" value="1"/>
</dbReference>
<dbReference type="InterPro" id="IPR045190">
    <property type="entry name" value="MCCB/AccD1-like"/>
</dbReference>
<dbReference type="Pfam" id="PF01039">
    <property type="entry name" value="Carboxyl_trans"/>
    <property type="match status" value="1"/>
</dbReference>
<accession>A0A2M6UP19</accession>
<protein>
    <submittedName>
        <fullName evidence="3">Methylcrotonoyl-CoA carboxylase</fullName>
    </submittedName>
</protein>
<dbReference type="PANTHER" id="PTHR22855:SF13">
    <property type="entry name" value="METHYLCROTONOYL-COA CARBOXYLASE BETA CHAIN, MITOCHONDRIAL"/>
    <property type="match status" value="1"/>
</dbReference>
<keyword evidence="4" id="KW-1185">Reference proteome</keyword>
<dbReference type="PROSITE" id="PS50980">
    <property type="entry name" value="COA_CT_NTER"/>
    <property type="match status" value="1"/>
</dbReference>
<dbReference type="PANTHER" id="PTHR22855">
    <property type="entry name" value="ACETYL, PROPIONYL, PYRUVATE, AND GLUTACONYL CARBOXYLASE-RELATED"/>
    <property type="match status" value="1"/>
</dbReference>
<sequence length="526" mass="57504">MGSAAYQKNAENYRLLLADLRERRRRARHGGDDKARKRHEAAGKLLPRDRVNSLLDPGSPFLELATLAGDGLYDQLPPGAGIVTGIGRVSGRVCMIIANEATVKGGTYYRLTAKKHVRAQKIAWEHRLPNLTLVDSGGAFLPEQAGIFPDEGQYGSVFHQIVRQSAEGIAQLAVVHGACTAGGAYVPALSDQTIIVRNQGYVHLGGPEIVFAATGEVVEREALGGAEMHSKVSGVTDYLAHNDKHALLILRELVGDLPKTSQYIRPPQAAVCPRYPAEELYGLISADTRVQSDTREILARIVDDSRFDEFKPNFGETLLCGFAHIEGFPIGILANQGPLMSDSSIKAVHFIDLCCKREIPLLFAADVTGYMVGREAEQRGISKDGAKMITAMSSANVPKYNLIIGSSYGAGYMGMCSRPFQPRFSFGWPNGRAALMGPEQAATTLAMVQRAKRQRDGMEWSHDAEERFKQPIREQFSAFASMNNFAANLWIDDIIDPAETRQVLGLALDLAARVPIEETRQGVLRM</sequence>
<name>A0A2M6UP19_9BRAD</name>
<dbReference type="Gene3D" id="3.90.226.10">
    <property type="entry name" value="2-enoyl-CoA Hydratase, Chain A, domain 1"/>
    <property type="match status" value="2"/>
</dbReference>
<comment type="caution">
    <text evidence="3">The sequence shown here is derived from an EMBL/GenBank/DDBJ whole genome shotgun (WGS) entry which is preliminary data.</text>
</comment>
<evidence type="ECO:0000313" key="4">
    <source>
        <dbReference type="Proteomes" id="UP000228930"/>
    </source>
</evidence>
<dbReference type="EMBL" id="LFJC01000003">
    <property type="protein sequence ID" value="PIT06318.1"/>
    <property type="molecule type" value="Genomic_DNA"/>
</dbReference>
<dbReference type="InterPro" id="IPR011763">
    <property type="entry name" value="COA_CT_C"/>
</dbReference>
<dbReference type="SUPFAM" id="SSF52096">
    <property type="entry name" value="ClpP/crotonase"/>
    <property type="match status" value="2"/>
</dbReference>
<proteinExistence type="predicted"/>
<feature type="domain" description="CoA carboxyltransferase N-terminal" evidence="1">
    <location>
        <begin position="10"/>
        <end position="269"/>
    </location>
</feature>
<organism evidence="3 4">
    <name type="scientific">Bradyrhizobium nitroreducens</name>
    <dbReference type="NCBI Taxonomy" id="709803"/>
    <lineage>
        <taxon>Bacteria</taxon>
        <taxon>Pseudomonadati</taxon>
        <taxon>Pseudomonadota</taxon>
        <taxon>Alphaproteobacteria</taxon>
        <taxon>Hyphomicrobiales</taxon>
        <taxon>Nitrobacteraceae</taxon>
        <taxon>Bradyrhizobium</taxon>
    </lineage>
</organism>
<reference evidence="3 4" key="1">
    <citation type="submission" date="2015-06" db="EMBL/GenBank/DDBJ databases">
        <title>Comparative genome analysis of nirS-carrying Bradyrhizobium sp. strains.</title>
        <authorList>
            <person name="Ishii S."/>
            <person name="Jang J."/>
            <person name="Nishizawa T."/>
            <person name="Senoo K."/>
        </authorList>
    </citation>
    <scope>NUCLEOTIDE SEQUENCE [LARGE SCALE GENOMIC DNA]</scope>
    <source>
        <strain evidence="3 4">TSA1</strain>
    </source>
</reference>
<dbReference type="PROSITE" id="PS50989">
    <property type="entry name" value="COA_CT_CTER"/>
    <property type="match status" value="1"/>
</dbReference>
<dbReference type="InterPro" id="IPR034733">
    <property type="entry name" value="AcCoA_carboxyl_beta"/>
</dbReference>
<evidence type="ECO:0000259" key="1">
    <source>
        <dbReference type="PROSITE" id="PS50980"/>
    </source>
</evidence>